<sequence>MADVKFCPSEAHIQVKKGLIRRSSTQENYPMERLYVQDIVEGAVSYRAVGWLCDKCKYVEIDGTPK</sequence>
<dbReference type="GeneID" id="16024542"/>
<dbReference type="Proteomes" id="UP000546917">
    <property type="component" value="Unassembled WGS sequence"/>
</dbReference>
<dbReference type="RefSeq" id="WP_009886417.1">
    <property type="nucleotide sequence ID" value="NZ_CP015363.1"/>
</dbReference>
<evidence type="ECO:0000313" key="2">
    <source>
        <dbReference type="EMBL" id="NOL59427.1"/>
    </source>
</evidence>
<name>A0A1V0N4W8_9ARCH</name>
<dbReference type="Proteomes" id="UP000192050">
    <property type="component" value="Chromosome"/>
</dbReference>
<reference evidence="2 4" key="2">
    <citation type="submission" date="2020-05" db="EMBL/GenBank/DDBJ databases">
        <authorList>
            <person name="Zhang R."/>
        </authorList>
    </citation>
    <scope>NUCLEOTIDE SEQUENCE [LARGE SCALE GENOMIC DNA]</scope>
    <source>
        <strain evidence="2 4">DSM 28986</strain>
    </source>
</reference>
<dbReference type="STRING" id="74969.FAD_1316"/>
<dbReference type="EMBL" id="CP015363">
    <property type="protein sequence ID" value="ARD85182.1"/>
    <property type="molecule type" value="Genomic_DNA"/>
</dbReference>
<evidence type="ECO:0000313" key="3">
    <source>
        <dbReference type="Proteomes" id="UP000192050"/>
    </source>
</evidence>
<dbReference type="EMBL" id="JABGBP010000028">
    <property type="protein sequence ID" value="NOL59427.1"/>
    <property type="molecule type" value="Genomic_DNA"/>
</dbReference>
<evidence type="ECO:0000313" key="1">
    <source>
        <dbReference type="EMBL" id="ARD85182.1"/>
    </source>
</evidence>
<gene>
    <name evidence="1" type="ORF">FAD_1316</name>
    <name evidence="2" type="ORF">HLB00_01065</name>
</gene>
<proteinExistence type="predicted"/>
<dbReference type="GeneID" id="31676809"/>
<accession>A0A1V0N4W8</accession>
<dbReference type="AlphaFoldDB" id="A0A1V0N4W8"/>
<evidence type="ECO:0000313" key="4">
    <source>
        <dbReference type="Proteomes" id="UP000546917"/>
    </source>
</evidence>
<protein>
    <submittedName>
        <fullName evidence="1">Uncharacterized protein</fullName>
    </submittedName>
</protein>
<dbReference type="KEGG" id="fai:FAD_1316"/>
<reference evidence="1 3" key="1">
    <citation type="submission" date="2011-10" db="EMBL/GenBank/DDBJ databases">
        <title>Metabolic and evolutionary patterns in the extreme acidophile Ferroplasma acidiphilum.</title>
        <authorList>
            <person name="Golyshina O.V."/>
            <person name="Kozyavkin S.A."/>
            <person name="Tatusov R.L."/>
            <person name="Slesarev A.I."/>
            <person name="Golyshin P.N."/>
        </authorList>
    </citation>
    <scope>NUCLEOTIDE SEQUENCE [LARGE SCALE GENOMIC DNA]</scope>
    <source>
        <strain evidence="1">Berkeley</strain>
        <strain evidence="3">Y</strain>
    </source>
</reference>
<organism evidence="1 3">
    <name type="scientific">Ferroplasma acidiphilum</name>
    <dbReference type="NCBI Taxonomy" id="74969"/>
    <lineage>
        <taxon>Archaea</taxon>
        <taxon>Methanobacteriati</taxon>
        <taxon>Thermoplasmatota</taxon>
        <taxon>Thermoplasmata</taxon>
        <taxon>Thermoplasmatales</taxon>
        <taxon>Ferroplasmaceae</taxon>
        <taxon>Ferroplasma</taxon>
    </lineage>
</organism>
<keyword evidence="3" id="KW-1185">Reference proteome</keyword>